<evidence type="ECO:0000313" key="2">
    <source>
        <dbReference type="EMBL" id="KAF2494354.1"/>
    </source>
</evidence>
<feature type="transmembrane region" description="Helical" evidence="1">
    <location>
        <begin position="76"/>
        <end position="94"/>
    </location>
</feature>
<accession>A0A6A6QQA7</accession>
<keyword evidence="1" id="KW-1133">Transmembrane helix</keyword>
<keyword evidence="1" id="KW-0472">Membrane</keyword>
<feature type="transmembrane region" description="Helical" evidence="1">
    <location>
        <begin position="106"/>
        <end position="126"/>
    </location>
</feature>
<protein>
    <submittedName>
        <fullName evidence="2">Uncharacterized protein</fullName>
    </submittedName>
</protein>
<organism evidence="2 3">
    <name type="scientific">Lophium mytilinum</name>
    <dbReference type="NCBI Taxonomy" id="390894"/>
    <lineage>
        <taxon>Eukaryota</taxon>
        <taxon>Fungi</taxon>
        <taxon>Dikarya</taxon>
        <taxon>Ascomycota</taxon>
        <taxon>Pezizomycotina</taxon>
        <taxon>Dothideomycetes</taxon>
        <taxon>Pleosporomycetidae</taxon>
        <taxon>Mytilinidiales</taxon>
        <taxon>Mytilinidiaceae</taxon>
        <taxon>Lophium</taxon>
    </lineage>
</organism>
<sequence length="128" mass="15008">MKEGKLKREHGDIEAEQNIRNLTQSLKQTITEYSYITAIAHSISFAPVIPKTYPDISVLRVRLRFRPYGSKARMRTSIYIVLLPLHYGLSLGFFEVWPLEHRVSRLVHILRLSLHLWIHVSIFLNLRS</sequence>
<evidence type="ECO:0000313" key="3">
    <source>
        <dbReference type="Proteomes" id="UP000799750"/>
    </source>
</evidence>
<evidence type="ECO:0000256" key="1">
    <source>
        <dbReference type="SAM" id="Phobius"/>
    </source>
</evidence>
<keyword evidence="1" id="KW-0812">Transmembrane</keyword>
<keyword evidence="3" id="KW-1185">Reference proteome</keyword>
<name>A0A6A6QQA7_9PEZI</name>
<proteinExistence type="predicted"/>
<gene>
    <name evidence="2" type="ORF">BU16DRAFT_39584</name>
</gene>
<reference evidence="2" key="1">
    <citation type="journal article" date="2020" name="Stud. Mycol.">
        <title>101 Dothideomycetes genomes: a test case for predicting lifestyles and emergence of pathogens.</title>
        <authorList>
            <person name="Haridas S."/>
            <person name="Albert R."/>
            <person name="Binder M."/>
            <person name="Bloem J."/>
            <person name="Labutti K."/>
            <person name="Salamov A."/>
            <person name="Andreopoulos B."/>
            <person name="Baker S."/>
            <person name="Barry K."/>
            <person name="Bills G."/>
            <person name="Bluhm B."/>
            <person name="Cannon C."/>
            <person name="Castanera R."/>
            <person name="Culley D."/>
            <person name="Daum C."/>
            <person name="Ezra D."/>
            <person name="Gonzalez J."/>
            <person name="Henrissat B."/>
            <person name="Kuo A."/>
            <person name="Liang C."/>
            <person name="Lipzen A."/>
            <person name="Lutzoni F."/>
            <person name="Magnuson J."/>
            <person name="Mondo S."/>
            <person name="Nolan M."/>
            <person name="Ohm R."/>
            <person name="Pangilinan J."/>
            <person name="Park H.-J."/>
            <person name="Ramirez L."/>
            <person name="Alfaro M."/>
            <person name="Sun H."/>
            <person name="Tritt A."/>
            <person name="Yoshinaga Y."/>
            <person name="Zwiers L.-H."/>
            <person name="Turgeon B."/>
            <person name="Goodwin S."/>
            <person name="Spatafora J."/>
            <person name="Crous P."/>
            <person name="Grigoriev I."/>
        </authorList>
    </citation>
    <scope>NUCLEOTIDE SEQUENCE</scope>
    <source>
        <strain evidence="2">CBS 269.34</strain>
    </source>
</reference>
<dbReference type="AlphaFoldDB" id="A0A6A6QQA7"/>
<dbReference type="Proteomes" id="UP000799750">
    <property type="component" value="Unassembled WGS sequence"/>
</dbReference>
<dbReference type="EMBL" id="MU004190">
    <property type="protein sequence ID" value="KAF2494354.1"/>
    <property type="molecule type" value="Genomic_DNA"/>
</dbReference>